<evidence type="ECO:0008006" key="3">
    <source>
        <dbReference type="Google" id="ProtNLM"/>
    </source>
</evidence>
<organism evidence="1 2">
    <name type="scientific">Aegilops tauschii subsp. strangulata</name>
    <name type="common">Goatgrass</name>
    <dbReference type="NCBI Taxonomy" id="200361"/>
    <lineage>
        <taxon>Eukaryota</taxon>
        <taxon>Viridiplantae</taxon>
        <taxon>Streptophyta</taxon>
        <taxon>Embryophyta</taxon>
        <taxon>Tracheophyta</taxon>
        <taxon>Spermatophyta</taxon>
        <taxon>Magnoliopsida</taxon>
        <taxon>Liliopsida</taxon>
        <taxon>Poales</taxon>
        <taxon>Poaceae</taxon>
        <taxon>BOP clade</taxon>
        <taxon>Pooideae</taxon>
        <taxon>Triticodae</taxon>
        <taxon>Triticeae</taxon>
        <taxon>Triticinae</taxon>
        <taxon>Aegilops</taxon>
    </lineage>
</organism>
<dbReference type="AlphaFoldDB" id="A0A453MCR2"/>
<name>A0A453MCR2_AEGTS</name>
<reference evidence="2" key="2">
    <citation type="journal article" date="2017" name="Nat. Plants">
        <title>The Aegilops tauschii genome reveals multiple impacts of transposons.</title>
        <authorList>
            <person name="Zhao G."/>
            <person name="Zou C."/>
            <person name="Li K."/>
            <person name="Wang K."/>
            <person name="Li T."/>
            <person name="Gao L."/>
            <person name="Zhang X."/>
            <person name="Wang H."/>
            <person name="Yang Z."/>
            <person name="Liu X."/>
            <person name="Jiang W."/>
            <person name="Mao L."/>
            <person name="Kong X."/>
            <person name="Jiao Y."/>
            <person name="Jia J."/>
        </authorList>
    </citation>
    <scope>NUCLEOTIDE SEQUENCE [LARGE SCALE GENOMIC DNA]</scope>
    <source>
        <strain evidence="2">cv. AL8/78</strain>
    </source>
</reference>
<dbReference type="PANTHER" id="PTHR46336:SF29">
    <property type="entry name" value="BTB DOMAIN-CONTAINING PROTEIN"/>
    <property type="match status" value="1"/>
</dbReference>
<accession>A0A453MCR2</accession>
<dbReference type="GO" id="GO:0005634">
    <property type="term" value="C:nucleus"/>
    <property type="evidence" value="ECO:0007669"/>
    <property type="project" value="TreeGrafter"/>
</dbReference>
<keyword evidence="2" id="KW-1185">Reference proteome</keyword>
<dbReference type="Proteomes" id="UP000015105">
    <property type="component" value="Chromosome 5D"/>
</dbReference>
<dbReference type="GO" id="GO:0010114">
    <property type="term" value="P:response to red light"/>
    <property type="evidence" value="ECO:0007669"/>
    <property type="project" value="TreeGrafter"/>
</dbReference>
<reference evidence="1" key="4">
    <citation type="submission" date="2019-03" db="UniProtKB">
        <authorList>
            <consortium name="EnsemblPlants"/>
        </authorList>
    </citation>
    <scope>IDENTIFICATION</scope>
</reference>
<proteinExistence type="predicted"/>
<evidence type="ECO:0000313" key="1">
    <source>
        <dbReference type="EnsemblPlants" id="AET5Gv21140500.4"/>
    </source>
</evidence>
<evidence type="ECO:0000313" key="2">
    <source>
        <dbReference type="Proteomes" id="UP000015105"/>
    </source>
</evidence>
<reference evidence="1" key="5">
    <citation type="journal article" date="2021" name="G3 (Bethesda)">
        <title>Aegilops tauschii genome assembly Aet v5.0 features greater sequence contiguity and improved annotation.</title>
        <authorList>
            <person name="Wang L."/>
            <person name="Zhu T."/>
            <person name="Rodriguez J.C."/>
            <person name="Deal K.R."/>
            <person name="Dubcovsky J."/>
            <person name="McGuire P.E."/>
            <person name="Lux T."/>
            <person name="Spannagl M."/>
            <person name="Mayer K.F.X."/>
            <person name="Baldrich P."/>
            <person name="Meyers B.C."/>
            <person name="Huo N."/>
            <person name="Gu Y.Q."/>
            <person name="Zhou H."/>
            <person name="Devos K.M."/>
            <person name="Bennetzen J.L."/>
            <person name="Unver T."/>
            <person name="Budak H."/>
            <person name="Gulick P.J."/>
            <person name="Galiba G."/>
            <person name="Kalapos B."/>
            <person name="Nelson D.R."/>
            <person name="Li P."/>
            <person name="You F.M."/>
            <person name="Luo M.C."/>
            <person name="Dvorak J."/>
        </authorList>
    </citation>
    <scope>NUCLEOTIDE SEQUENCE [LARGE SCALE GENOMIC DNA]</scope>
    <source>
        <strain evidence="1">cv. AL8/78</strain>
    </source>
</reference>
<reference evidence="1" key="3">
    <citation type="journal article" date="2017" name="Nature">
        <title>Genome sequence of the progenitor of the wheat D genome Aegilops tauschii.</title>
        <authorList>
            <person name="Luo M.C."/>
            <person name="Gu Y.Q."/>
            <person name="Puiu D."/>
            <person name="Wang H."/>
            <person name="Twardziok S.O."/>
            <person name="Deal K.R."/>
            <person name="Huo N."/>
            <person name="Zhu T."/>
            <person name="Wang L."/>
            <person name="Wang Y."/>
            <person name="McGuire P.E."/>
            <person name="Liu S."/>
            <person name="Long H."/>
            <person name="Ramasamy R.K."/>
            <person name="Rodriguez J.C."/>
            <person name="Van S.L."/>
            <person name="Yuan L."/>
            <person name="Wang Z."/>
            <person name="Xia Z."/>
            <person name="Xiao L."/>
            <person name="Anderson O.D."/>
            <person name="Ouyang S."/>
            <person name="Liang Y."/>
            <person name="Zimin A.V."/>
            <person name="Pertea G."/>
            <person name="Qi P."/>
            <person name="Bennetzen J.L."/>
            <person name="Dai X."/>
            <person name="Dawson M.W."/>
            <person name="Muller H.G."/>
            <person name="Kugler K."/>
            <person name="Rivarola-Duarte L."/>
            <person name="Spannagl M."/>
            <person name="Mayer K.F.X."/>
            <person name="Lu F.H."/>
            <person name="Bevan M.W."/>
            <person name="Leroy P."/>
            <person name="Li P."/>
            <person name="You F.M."/>
            <person name="Sun Q."/>
            <person name="Liu Z."/>
            <person name="Lyons E."/>
            <person name="Wicker T."/>
            <person name="Salzberg S.L."/>
            <person name="Devos K.M."/>
            <person name="Dvorak J."/>
        </authorList>
    </citation>
    <scope>NUCLEOTIDE SEQUENCE [LARGE SCALE GENOMIC DNA]</scope>
    <source>
        <strain evidence="1">cv. AL8/78</strain>
    </source>
</reference>
<dbReference type="InterPro" id="IPR045890">
    <property type="entry name" value="POB1-like"/>
</dbReference>
<dbReference type="PANTHER" id="PTHR46336">
    <property type="entry name" value="OS02G0260700 PROTEIN"/>
    <property type="match status" value="1"/>
</dbReference>
<dbReference type="Gramene" id="AET5Gv21140500.4">
    <property type="protein sequence ID" value="AET5Gv21140500.4"/>
    <property type="gene ID" value="AET5Gv21140500"/>
</dbReference>
<protein>
    <recommendedName>
        <fullName evidence="3">BACK domain-containing protein</fullName>
    </recommendedName>
</protein>
<dbReference type="EnsemblPlants" id="AET5Gv21140500.4">
    <property type="protein sequence ID" value="AET5Gv21140500.4"/>
    <property type="gene ID" value="AET5Gv21140500"/>
</dbReference>
<reference evidence="2" key="1">
    <citation type="journal article" date="2014" name="Science">
        <title>Ancient hybridizations among the ancestral genomes of bread wheat.</title>
        <authorList>
            <consortium name="International Wheat Genome Sequencing Consortium,"/>
            <person name="Marcussen T."/>
            <person name="Sandve S.R."/>
            <person name="Heier L."/>
            <person name="Spannagl M."/>
            <person name="Pfeifer M."/>
            <person name="Jakobsen K.S."/>
            <person name="Wulff B.B."/>
            <person name="Steuernagel B."/>
            <person name="Mayer K.F."/>
            <person name="Olsen O.A."/>
        </authorList>
    </citation>
    <scope>NUCLEOTIDE SEQUENCE [LARGE SCALE GENOMIC DNA]</scope>
    <source>
        <strain evidence="2">cv. AL8/78</strain>
    </source>
</reference>
<sequence>MDMPLAGIEAMIEDTVYSFLLEWACMQYPEWHKLWSSRLLPLVRFSHMTWSKLHEILTCSDDGVHSEQTKKLITDVLLHKAYPAHEQGTIEADTTTRCQVPQRAYRLKPIKVVEFDRPCPQVIVYLDLTHEE</sequence>